<reference evidence="1" key="1">
    <citation type="submission" date="2019-03" db="EMBL/GenBank/DDBJ databases">
        <title>Single cell metagenomics reveals metabolic interactions within the superorganism composed of flagellate Streblomastix strix and complex community of Bacteroidetes bacteria on its surface.</title>
        <authorList>
            <person name="Treitli S.C."/>
            <person name="Kolisko M."/>
            <person name="Husnik F."/>
            <person name="Keeling P."/>
            <person name="Hampl V."/>
        </authorList>
    </citation>
    <scope>NUCLEOTIDE SEQUENCE</scope>
    <source>
        <strain evidence="1">STM</strain>
    </source>
</reference>
<gene>
    <name evidence="1" type="ORF">EZS27_043704</name>
</gene>
<accession>A0A5J4P8H5</accession>
<name>A0A5J4P8H5_9ZZZZ</name>
<dbReference type="AlphaFoldDB" id="A0A5J4P8H5"/>
<dbReference type="EMBL" id="SNRY01011341">
    <property type="protein sequence ID" value="KAA6304649.1"/>
    <property type="molecule type" value="Genomic_DNA"/>
</dbReference>
<protein>
    <submittedName>
        <fullName evidence="1">Uncharacterized protein</fullName>
    </submittedName>
</protein>
<comment type="caution">
    <text evidence="1">The sequence shown here is derived from an EMBL/GenBank/DDBJ whole genome shotgun (WGS) entry which is preliminary data.</text>
</comment>
<feature type="non-terminal residue" evidence="1">
    <location>
        <position position="1"/>
    </location>
</feature>
<organism evidence="1">
    <name type="scientific">termite gut metagenome</name>
    <dbReference type="NCBI Taxonomy" id="433724"/>
    <lineage>
        <taxon>unclassified sequences</taxon>
        <taxon>metagenomes</taxon>
        <taxon>organismal metagenomes</taxon>
    </lineage>
</organism>
<proteinExistence type="predicted"/>
<sequence length="32" mass="3695">SKKVGNPLIKLPTQDRLPYDVSMGAFLRHEQR</sequence>
<evidence type="ECO:0000313" key="1">
    <source>
        <dbReference type="EMBL" id="KAA6304649.1"/>
    </source>
</evidence>